<dbReference type="PANTHER" id="PTHR43060:SF15">
    <property type="entry name" value="3-HYDROXYISOBUTYRATE DEHYDROGENASE-LIKE 1, MITOCHONDRIAL-RELATED"/>
    <property type="match status" value="1"/>
</dbReference>
<dbReference type="eggNOG" id="COG2084">
    <property type="taxonomic scope" value="Bacteria"/>
</dbReference>
<dbReference type="STRING" id="1122247.GCA_000379865_03196"/>
<evidence type="ECO:0000259" key="6">
    <source>
        <dbReference type="Pfam" id="PF14833"/>
    </source>
</evidence>
<dbReference type="InterPro" id="IPR029154">
    <property type="entry name" value="HIBADH-like_NADP-bd"/>
</dbReference>
<gene>
    <name evidence="7" type="ORF">C731_4953</name>
</gene>
<evidence type="ECO:0000313" key="7">
    <source>
        <dbReference type="EMBL" id="EKF21096.1"/>
    </source>
</evidence>
<dbReference type="InterPro" id="IPR015815">
    <property type="entry name" value="HIBADH-related"/>
</dbReference>
<dbReference type="PATRIC" id="fig|1122247.3.peg.4749"/>
<comment type="similarity">
    <text evidence="1">Belongs to the HIBADH-related family.</text>
</comment>
<feature type="domain" description="6-phosphogluconate dehydrogenase NADP-binding" evidence="5">
    <location>
        <begin position="2"/>
        <end position="160"/>
    </location>
</feature>
<feature type="domain" description="3-hydroxyisobutyrate dehydrogenase-like NAD-binding" evidence="6">
    <location>
        <begin position="163"/>
        <end position="282"/>
    </location>
</feature>
<protein>
    <submittedName>
        <fullName evidence="7">NAD binding domain of 6-phosphogluconate dehydrogenase family protein</fullName>
    </submittedName>
</protein>
<evidence type="ECO:0000259" key="5">
    <source>
        <dbReference type="Pfam" id="PF03446"/>
    </source>
</evidence>
<dbReference type="OrthoDB" id="3185659at2"/>
<evidence type="ECO:0000256" key="4">
    <source>
        <dbReference type="PIRSR" id="PIRSR000103-1"/>
    </source>
</evidence>
<dbReference type="InterPro" id="IPR006115">
    <property type="entry name" value="6PGDH_NADP-bd"/>
</dbReference>
<keyword evidence="8" id="KW-1185">Reference proteome</keyword>
<evidence type="ECO:0000256" key="1">
    <source>
        <dbReference type="ARBA" id="ARBA00009080"/>
    </source>
</evidence>
<dbReference type="InterPro" id="IPR008927">
    <property type="entry name" value="6-PGluconate_DH-like_C_sf"/>
</dbReference>
<dbReference type="PROSITE" id="PS00895">
    <property type="entry name" value="3_HYDROXYISOBUT_DH"/>
    <property type="match status" value="1"/>
</dbReference>
<dbReference type="InterPro" id="IPR002204">
    <property type="entry name" value="3-OH-isobutyrate_DH-rel_CS"/>
</dbReference>
<dbReference type="GO" id="GO:0016491">
    <property type="term" value="F:oxidoreductase activity"/>
    <property type="evidence" value="ECO:0007669"/>
    <property type="project" value="UniProtKB-KW"/>
</dbReference>
<dbReference type="PANTHER" id="PTHR43060">
    <property type="entry name" value="3-HYDROXYISOBUTYRATE DEHYDROGENASE-LIKE 1, MITOCHONDRIAL-RELATED"/>
    <property type="match status" value="1"/>
</dbReference>
<evidence type="ECO:0000256" key="2">
    <source>
        <dbReference type="ARBA" id="ARBA00023002"/>
    </source>
</evidence>
<dbReference type="Pfam" id="PF14833">
    <property type="entry name" value="NAD_binding_11"/>
    <property type="match status" value="1"/>
</dbReference>
<keyword evidence="3" id="KW-0520">NAD</keyword>
<dbReference type="InterPro" id="IPR013328">
    <property type="entry name" value="6PGD_dom2"/>
</dbReference>
<dbReference type="InterPro" id="IPR036291">
    <property type="entry name" value="NAD(P)-bd_dom_sf"/>
</dbReference>
<comment type="caution">
    <text evidence="7">The sequence shown here is derived from an EMBL/GenBank/DDBJ whole genome shotgun (WGS) entry which is preliminary data.</text>
</comment>
<dbReference type="GO" id="GO:0016054">
    <property type="term" value="P:organic acid catabolic process"/>
    <property type="evidence" value="ECO:0007669"/>
    <property type="project" value="UniProtKB-ARBA"/>
</dbReference>
<sequence length="294" mass="28992">MGFIGLGVMGAPMAGHLLDAGFEVGVFNRSPEKMAPLVDRGARAASDARDAAAAGADVVITMLPDSPDVEQVVLGDGGVLTAMPPGSLFIDCTTVRPATSRAVAAAAAQRGIGAVDAPVSGGEVGAIAGTLAVMAGGSAEDVQRARPVLDAFAGSVQHVGPAGAGQTVKAANQMLVAGNLALLAEAIVFLEAAGIDPSTGLSAIAGGLAGSRCLDVKSPNMIKRDFTPGFRSVLHRKDLRIAADCAAESGIALPVTALVSQLIAAVCARGGGDLDHGAVLTVIDALSPTTGVGT</sequence>
<reference evidence="7 8" key="1">
    <citation type="journal article" date="2012" name="J. Bacteriol.">
        <title>Genome sequence of Mycobacterium hassiacum DSM 44199, a rare source of heat-stable mycobacterial proteins.</title>
        <authorList>
            <person name="Tiago I."/>
            <person name="Maranha A."/>
            <person name="Mendes V."/>
            <person name="Alarico S."/>
            <person name="Moynihan P.J."/>
            <person name="Clarke A.J."/>
            <person name="Macedo-Ribeiro S."/>
            <person name="Pereira P.J."/>
            <person name="Empadinhas N."/>
        </authorList>
    </citation>
    <scope>NUCLEOTIDE SEQUENCE [LARGE SCALE GENOMIC DNA]</scope>
    <source>
        <strain evidence="8">DSM 44199 / CIP 105218 / JCM 12690 / 3849</strain>
    </source>
</reference>
<dbReference type="Proteomes" id="UP000006265">
    <property type="component" value="Unassembled WGS sequence"/>
</dbReference>
<dbReference type="SUPFAM" id="SSF51735">
    <property type="entry name" value="NAD(P)-binding Rossmann-fold domains"/>
    <property type="match status" value="1"/>
</dbReference>
<dbReference type="SUPFAM" id="SSF48179">
    <property type="entry name" value="6-phosphogluconate dehydrogenase C-terminal domain-like"/>
    <property type="match status" value="1"/>
</dbReference>
<feature type="active site" evidence="4">
    <location>
        <position position="169"/>
    </location>
</feature>
<evidence type="ECO:0000313" key="8">
    <source>
        <dbReference type="Proteomes" id="UP000006265"/>
    </source>
</evidence>
<dbReference type="EMBL" id="AMRA01000160">
    <property type="protein sequence ID" value="EKF21096.1"/>
    <property type="molecule type" value="Genomic_DNA"/>
</dbReference>
<proteinExistence type="inferred from homology"/>
<dbReference type="Gene3D" id="3.40.50.720">
    <property type="entry name" value="NAD(P)-binding Rossmann-like Domain"/>
    <property type="match status" value="1"/>
</dbReference>
<organism evidence="7 8">
    <name type="scientific">Mycolicibacterium hassiacum (strain DSM 44199 / CIP 105218 / JCM 12690 / 3849)</name>
    <name type="common">Mycobacterium hassiacum</name>
    <dbReference type="NCBI Taxonomy" id="1122247"/>
    <lineage>
        <taxon>Bacteria</taxon>
        <taxon>Bacillati</taxon>
        <taxon>Actinomycetota</taxon>
        <taxon>Actinomycetes</taxon>
        <taxon>Mycobacteriales</taxon>
        <taxon>Mycobacteriaceae</taxon>
        <taxon>Mycolicibacterium</taxon>
    </lineage>
</organism>
<name>K5BCU2_MYCHD</name>
<evidence type="ECO:0000256" key="3">
    <source>
        <dbReference type="ARBA" id="ARBA00023027"/>
    </source>
</evidence>
<dbReference type="Pfam" id="PF03446">
    <property type="entry name" value="NAD_binding_2"/>
    <property type="match status" value="1"/>
</dbReference>
<dbReference type="GO" id="GO:0050661">
    <property type="term" value="F:NADP binding"/>
    <property type="evidence" value="ECO:0007669"/>
    <property type="project" value="InterPro"/>
</dbReference>
<dbReference type="AlphaFoldDB" id="K5BCU2"/>
<dbReference type="PIRSF" id="PIRSF000103">
    <property type="entry name" value="HIBADH"/>
    <property type="match status" value="1"/>
</dbReference>
<keyword evidence="2" id="KW-0560">Oxidoreductase</keyword>
<accession>K5BCU2</accession>
<dbReference type="Gene3D" id="1.10.1040.10">
    <property type="entry name" value="N-(1-d-carboxylethyl)-l-norvaline Dehydrogenase, domain 2"/>
    <property type="match status" value="1"/>
</dbReference>
<dbReference type="GO" id="GO:0051287">
    <property type="term" value="F:NAD binding"/>
    <property type="evidence" value="ECO:0007669"/>
    <property type="project" value="InterPro"/>
</dbReference>